<evidence type="ECO:0000256" key="1">
    <source>
        <dbReference type="SAM" id="MobiDB-lite"/>
    </source>
</evidence>
<evidence type="ECO:0000313" key="2">
    <source>
        <dbReference type="EMBL" id="KAH7329256.1"/>
    </source>
</evidence>
<sequence length="154" mass="17018">MSIRNQIRRALHKSASSADSSATTSTTASSNNSQSSDTPLSSIKSSSSILSRAFTWSGREKDAEPKKEKKTRSKKRYTHPSEKPLTAQNLKHQEMFSHFTMTFGASDPSQIHRLSFDGISPCCTRRPSLECDPFASELSSQNYHSADEDSMIAP</sequence>
<feature type="compositionally biased region" description="Low complexity" evidence="1">
    <location>
        <begin position="14"/>
        <end position="51"/>
    </location>
</feature>
<name>A0A8K0T2Z3_9HYPO</name>
<organism evidence="2 3">
    <name type="scientific">Stachybotrys elegans</name>
    <dbReference type="NCBI Taxonomy" id="80388"/>
    <lineage>
        <taxon>Eukaryota</taxon>
        <taxon>Fungi</taxon>
        <taxon>Dikarya</taxon>
        <taxon>Ascomycota</taxon>
        <taxon>Pezizomycotina</taxon>
        <taxon>Sordariomycetes</taxon>
        <taxon>Hypocreomycetidae</taxon>
        <taxon>Hypocreales</taxon>
        <taxon>Stachybotryaceae</taxon>
        <taxon>Stachybotrys</taxon>
    </lineage>
</organism>
<feature type="compositionally biased region" description="Basic residues" evidence="1">
    <location>
        <begin position="68"/>
        <end position="78"/>
    </location>
</feature>
<dbReference type="OrthoDB" id="4825861at2759"/>
<comment type="caution">
    <text evidence="2">The sequence shown here is derived from an EMBL/GenBank/DDBJ whole genome shotgun (WGS) entry which is preliminary data.</text>
</comment>
<dbReference type="AlphaFoldDB" id="A0A8K0T2Z3"/>
<dbReference type="Proteomes" id="UP000813444">
    <property type="component" value="Unassembled WGS sequence"/>
</dbReference>
<dbReference type="EMBL" id="JAGPNK010000001">
    <property type="protein sequence ID" value="KAH7329256.1"/>
    <property type="molecule type" value="Genomic_DNA"/>
</dbReference>
<feature type="compositionally biased region" description="Basic and acidic residues" evidence="1">
    <location>
        <begin position="58"/>
        <end position="67"/>
    </location>
</feature>
<feature type="compositionally biased region" description="Basic residues" evidence="1">
    <location>
        <begin position="1"/>
        <end position="12"/>
    </location>
</feature>
<protein>
    <submittedName>
        <fullName evidence="2">Uncharacterized protein</fullName>
    </submittedName>
</protein>
<evidence type="ECO:0000313" key="3">
    <source>
        <dbReference type="Proteomes" id="UP000813444"/>
    </source>
</evidence>
<reference evidence="2" key="1">
    <citation type="journal article" date="2021" name="Nat. Commun.">
        <title>Genetic determinants of endophytism in the Arabidopsis root mycobiome.</title>
        <authorList>
            <person name="Mesny F."/>
            <person name="Miyauchi S."/>
            <person name="Thiergart T."/>
            <person name="Pickel B."/>
            <person name="Atanasova L."/>
            <person name="Karlsson M."/>
            <person name="Huettel B."/>
            <person name="Barry K.W."/>
            <person name="Haridas S."/>
            <person name="Chen C."/>
            <person name="Bauer D."/>
            <person name="Andreopoulos W."/>
            <person name="Pangilinan J."/>
            <person name="LaButti K."/>
            <person name="Riley R."/>
            <person name="Lipzen A."/>
            <person name="Clum A."/>
            <person name="Drula E."/>
            <person name="Henrissat B."/>
            <person name="Kohler A."/>
            <person name="Grigoriev I.V."/>
            <person name="Martin F.M."/>
            <person name="Hacquard S."/>
        </authorList>
    </citation>
    <scope>NUCLEOTIDE SEQUENCE</scope>
    <source>
        <strain evidence="2">MPI-CAGE-CH-0235</strain>
    </source>
</reference>
<proteinExistence type="predicted"/>
<feature type="region of interest" description="Disordered" evidence="1">
    <location>
        <begin position="1"/>
        <end position="86"/>
    </location>
</feature>
<keyword evidence="3" id="KW-1185">Reference proteome</keyword>
<accession>A0A8K0T2Z3</accession>
<gene>
    <name evidence="2" type="ORF">B0I35DRAFT_40424</name>
</gene>